<name>A0A381YRN8_9ZZZZ</name>
<evidence type="ECO:0000256" key="8">
    <source>
        <dbReference type="ARBA" id="ARBA00022759"/>
    </source>
</evidence>
<reference evidence="12" key="1">
    <citation type="submission" date="2018-05" db="EMBL/GenBank/DDBJ databases">
        <authorList>
            <person name="Lanie J.A."/>
            <person name="Ng W.-L."/>
            <person name="Kazmierczak K.M."/>
            <person name="Andrzejewski T.M."/>
            <person name="Davidsen T.M."/>
            <person name="Wayne K.J."/>
            <person name="Tettelin H."/>
            <person name="Glass J.I."/>
            <person name="Rusch D."/>
            <person name="Podicherti R."/>
            <person name="Tsui H.-C.T."/>
            <person name="Winkler M.E."/>
        </authorList>
    </citation>
    <scope>NUCLEOTIDE SEQUENCE</scope>
</reference>
<evidence type="ECO:0000256" key="1">
    <source>
        <dbReference type="ARBA" id="ARBA00000077"/>
    </source>
</evidence>
<evidence type="ECO:0000256" key="4">
    <source>
        <dbReference type="ARBA" id="ARBA00011245"/>
    </source>
</evidence>
<dbReference type="GO" id="GO:0046872">
    <property type="term" value="F:metal ion binding"/>
    <property type="evidence" value="ECO:0007669"/>
    <property type="project" value="UniProtKB-KW"/>
</dbReference>
<comment type="catalytic activity">
    <reaction evidence="1">
        <text>Endonucleolytic cleavage to 5'-phosphomonoester.</text>
        <dbReference type="EC" id="3.1.26.4"/>
    </reaction>
</comment>
<evidence type="ECO:0000256" key="5">
    <source>
        <dbReference type="ARBA" id="ARBA00012180"/>
    </source>
</evidence>
<dbReference type="Pfam" id="PF00075">
    <property type="entry name" value="RNase_H"/>
    <property type="match status" value="1"/>
</dbReference>
<gene>
    <name evidence="12" type="ORF">METZ01_LOCUS132483</name>
</gene>
<comment type="subunit">
    <text evidence="4">Monomer.</text>
</comment>
<proteinExistence type="inferred from homology"/>
<dbReference type="InterPro" id="IPR050092">
    <property type="entry name" value="RNase_H"/>
</dbReference>
<comment type="similarity">
    <text evidence="3">Belongs to the RNase H family.</text>
</comment>
<evidence type="ECO:0000256" key="6">
    <source>
        <dbReference type="ARBA" id="ARBA00022722"/>
    </source>
</evidence>
<protein>
    <recommendedName>
        <fullName evidence="5">ribonuclease H</fullName>
        <ecNumber evidence="5">3.1.26.4</ecNumber>
    </recommendedName>
</protein>
<dbReference type="SUPFAM" id="SSF53098">
    <property type="entry name" value="Ribonuclease H-like"/>
    <property type="match status" value="1"/>
</dbReference>
<dbReference type="InterPro" id="IPR022892">
    <property type="entry name" value="RNaseHI"/>
</dbReference>
<evidence type="ECO:0000256" key="10">
    <source>
        <dbReference type="ARBA" id="ARBA00022842"/>
    </source>
</evidence>
<dbReference type="CDD" id="cd09278">
    <property type="entry name" value="RNase_HI_prokaryote_like"/>
    <property type="match status" value="1"/>
</dbReference>
<evidence type="ECO:0000256" key="3">
    <source>
        <dbReference type="ARBA" id="ARBA00005300"/>
    </source>
</evidence>
<evidence type="ECO:0000256" key="7">
    <source>
        <dbReference type="ARBA" id="ARBA00022723"/>
    </source>
</evidence>
<evidence type="ECO:0000256" key="2">
    <source>
        <dbReference type="ARBA" id="ARBA00001946"/>
    </source>
</evidence>
<feature type="domain" description="RNase H type-1" evidence="11">
    <location>
        <begin position="77"/>
        <end position="219"/>
    </location>
</feature>
<keyword evidence="6" id="KW-0540">Nuclease</keyword>
<dbReference type="PANTHER" id="PTHR10642:SF26">
    <property type="entry name" value="RIBONUCLEASE H1"/>
    <property type="match status" value="1"/>
</dbReference>
<keyword evidence="8" id="KW-0255">Endonuclease</keyword>
<dbReference type="GO" id="GO:0004523">
    <property type="term" value="F:RNA-DNA hybrid ribonuclease activity"/>
    <property type="evidence" value="ECO:0007669"/>
    <property type="project" value="UniProtKB-EC"/>
</dbReference>
<sequence length="222" mass="24611">MPSFQCSVCSKVFEVPQTALDKYSGWQPKYCREHSTRRSASDPQLSARNAEVGGVGRGRTVREENLTISEVLSKYSGGPESGVFTDGSAAPNPGPGGWGVVWVEGGEIRGQKHGYDPDTTNNRMELRALIEAFKMLPEDATAKVLTDSRLCVNTITQWAPGWERKGWKKKSGPIKNLALVQELLALYRAHPKCELTWVAAHSGNRWNEYADSLATAWMREEL</sequence>
<comment type="cofactor">
    <cofactor evidence="2">
        <name>Mg(2+)</name>
        <dbReference type="ChEBI" id="CHEBI:18420"/>
    </cofactor>
</comment>
<dbReference type="PANTHER" id="PTHR10642">
    <property type="entry name" value="RIBONUCLEASE H1"/>
    <property type="match status" value="1"/>
</dbReference>
<dbReference type="PROSITE" id="PS50879">
    <property type="entry name" value="RNASE_H_1"/>
    <property type="match status" value="1"/>
</dbReference>
<dbReference type="InterPro" id="IPR012337">
    <property type="entry name" value="RNaseH-like_sf"/>
</dbReference>
<evidence type="ECO:0000256" key="9">
    <source>
        <dbReference type="ARBA" id="ARBA00022801"/>
    </source>
</evidence>
<dbReference type="AlphaFoldDB" id="A0A381YRN8"/>
<evidence type="ECO:0000259" key="11">
    <source>
        <dbReference type="PROSITE" id="PS50879"/>
    </source>
</evidence>
<keyword evidence="10" id="KW-0460">Magnesium</keyword>
<dbReference type="InterPro" id="IPR002156">
    <property type="entry name" value="RNaseH_domain"/>
</dbReference>
<dbReference type="GO" id="GO:0043137">
    <property type="term" value="P:DNA replication, removal of RNA primer"/>
    <property type="evidence" value="ECO:0007669"/>
    <property type="project" value="TreeGrafter"/>
</dbReference>
<dbReference type="EC" id="3.1.26.4" evidence="5"/>
<evidence type="ECO:0000313" key="12">
    <source>
        <dbReference type="EMBL" id="SVA79629.1"/>
    </source>
</evidence>
<accession>A0A381YRN8</accession>
<dbReference type="EMBL" id="UINC01018881">
    <property type="protein sequence ID" value="SVA79629.1"/>
    <property type="molecule type" value="Genomic_DNA"/>
</dbReference>
<keyword evidence="7" id="KW-0479">Metal-binding</keyword>
<dbReference type="InterPro" id="IPR036397">
    <property type="entry name" value="RNaseH_sf"/>
</dbReference>
<dbReference type="Gene3D" id="3.30.420.10">
    <property type="entry name" value="Ribonuclease H-like superfamily/Ribonuclease H"/>
    <property type="match status" value="1"/>
</dbReference>
<keyword evidence="9" id="KW-0378">Hydrolase</keyword>
<organism evidence="12">
    <name type="scientific">marine metagenome</name>
    <dbReference type="NCBI Taxonomy" id="408172"/>
    <lineage>
        <taxon>unclassified sequences</taxon>
        <taxon>metagenomes</taxon>
        <taxon>ecological metagenomes</taxon>
    </lineage>
</organism>
<dbReference type="GO" id="GO:0003676">
    <property type="term" value="F:nucleic acid binding"/>
    <property type="evidence" value="ECO:0007669"/>
    <property type="project" value="InterPro"/>
</dbReference>